<evidence type="ECO:0000256" key="5">
    <source>
        <dbReference type="ARBA" id="ARBA00022519"/>
    </source>
</evidence>
<evidence type="ECO:0000256" key="2">
    <source>
        <dbReference type="ARBA" id="ARBA00022475"/>
    </source>
</evidence>
<dbReference type="Proteomes" id="UP000199039">
    <property type="component" value="Unassembled WGS sequence"/>
</dbReference>
<accession>A0A1G6H8L5</accession>
<dbReference type="Pfam" id="PF00015">
    <property type="entry name" value="MCPsignal"/>
    <property type="match status" value="1"/>
</dbReference>
<comment type="subcellular location">
    <subcellularLocation>
        <location evidence="1">Cell inner membrane</location>
        <topology evidence="1">Multi-pass membrane protein</topology>
    </subcellularLocation>
</comment>
<organism evidence="16 17">
    <name type="scientific">Sanguibacter gelidistatuariae</name>
    <dbReference type="NCBI Taxonomy" id="1814289"/>
    <lineage>
        <taxon>Bacteria</taxon>
        <taxon>Bacillati</taxon>
        <taxon>Actinomycetota</taxon>
        <taxon>Actinomycetes</taxon>
        <taxon>Micrococcales</taxon>
        <taxon>Sanguibacteraceae</taxon>
        <taxon>Sanguibacter</taxon>
    </lineage>
</organism>
<evidence type="ECO:0000256" key="12">
    <source>
        <dbReference type="SAM" id="Phobius"/>
    </source>
</evidence>
<dbReference type="GO" id="GO:0005886">
    <property type="term" value="C:plasma membrane"/>
    <property type="evidence" value="ECO:0007669"/>
    <property type="project" value="UniProtKB-SubCell"/>
</dbReference>
<proteinExistence type="inferred from homology"/>
<dbReference type="Gene3D" id="1.10.287.950">
    <property type="entry name" value="Methyl-accepting chemotaxis protein"/>
    <property type="match status" value="1"/>
</dbReference>
<protein>
    <submittedName>
        <fullName evidence="16">Methyl-accepting chemotaxis sensory transducer with TarH sensor</fullName>
    </submittedName>
</protein>
<evidence type="ECO:0000259" key="15">
    <source>
        <dbReference type="PROSITE" id="PS50885"/>
    </source>
</evidence>
<dbReference type="AlphaFoldDB" id="A0A1G6H8L5"/>
<feature type="signal peptide" evidence="13">
    <location>
        <begin position="1"/>
        <end position="20"/>
    </location>
</feature>
<dbReference type="InterPro" id="IPR003660">
    <property type="entry name" value="HAMP_dom"/>
</dbReference>
<keyword evidence="2" id="KW-1003">Cell membrane</keyword>
<dbReference type="InterPro" id="IPR004089">
    <property type="entry name" value="MCPsignal_dom"/>
</dbReference>
<dbReference type="PROSITE" id="PS50111">
    <property type="entry name" value="CHEMOTAXIS_TRANSDUC_2"/>
    <property type="match status" value="1"/>
</dbReference>
<dbReference type="RefSeq" id="WP_245700839.1">
    <property type="nucleotide sequence ID" value="NZ_FMYH01000001.1"/>
</dbReference>
<evidence type="ECO:0000256" key="8">
    <source>
        <dbReference type="ARBA" id="ARBA00023136"/>
    </source>
</evidence>
<sequence length="522" mass="54046">MRTKILAVIAVLALSTVVIAALAFTGMNAIANDARSIASVNTRQTAAIATVQERQANARMLVAQVGAADNDEKREYWKNQIPAADADLQAAATEMLDYAADQGFTPVAFLAFLDGWEEWTMVRDTQLLPAAMSGDRKFLETVRASSSQPLVDTFVTDLATADADSKAFVATVVEQAETSARSNQTIIVITVAISLALVVMLGLYVANAIRRSVNAVKISLEAMADGDLTVRAEVTNRDEIGDMARALTTAQTSLRETLTGVAATAQAVAAAAEQLSASNLQVASGSEETSVQAGVVAAAAEQVSRNVQTVSAGAEEMGASIREIAQNANDAAKASNQAVSQAESAGATVADLGASSKEIGNVVKVITSIAEQTNLLALNATIEAARAGEAGKGFAVVASEVKELAQESARAAEDIARRISTNQNQTSSAVEAISGISTIIALINDYQLTIASAVEEQTATTNEMSRSVTEAATGSTEIAANITGVAEAAAISSEIVGQMGTAVNELAGLSVDLRDRVAHFTY</sequence>
<evidence type="ECO:0000256" key="9">
    <source>
        <dbReference type="ARBA" id="ARBA00023224"/>
    </source>
</evidence>
<feature type="chain" id="PRO_5038445771" evidence="13">
    <location>
        <begin position="21"/>
        <end position="522"/>
    </location>
</feature>
<dbReference type="SUPFAM" id="SSF58104">
    <property type="entry name" value="Methyl-accepting chemotaxis protein (MCP) signaling domain"/>
    <property type="match status" value="1"/>
</dbReference>
<dbReference type="SMART" id="SM00283">
    <property type="entry name" value="MA"/>
    <property type="match status" value="1"/>
</dbReference>
<evidence type="ECO:0000256" key="1">
    <source>
        <dbReference type="ARBA" id="ARBA00004429"/>
    </source>
</evidence>
<evidence type="ECO:0000259" key="14">
    <source>
        <dbReference type="PROSITE" id="PS50111"/>
    </source>
</evidence>
<evidence type="ECO:0000256" key="11">
    <source>
        <dbReference type="PROSITE-ProRule" id="PRU00284"/>
    </source>
</evidence>
<keyword evidence="9 11" id="KW-0807">Transducer</keyword>
<dbReference type="PANTHER" id="PTHR32089:SF112">
    <property type="entry name" value="LYSOZYME-LIKE PROTEIN-RELATED"/>
    <property type="match status" value="1"/>
</dbReference>
<keyword evidence="7 12" id="KW-1133">Transmembrane helix</keyword>
<keyword evidence="6 12" id="KW-0812">Transmembrane</keyword>
<evidence type="ECO:0000256" key="4">
    <source>
        <dbReference type="ARBA" id="ARBA00022500"/>
    </source>
</evidence>
<keyword evidence="3" id="KW-0488">Methylation</keyword>
<dbReference type="CDD" id="cd06225">
    <property type="entry name" value="HAMP"/>
    <property type="match status" value="1"/>
</dbReference>
<name>A0A1G6H8L5_9MICO</name>
<feature type="domain" description="HAMP" evidence="15">
    <location>
        <begin position="207"/>
        <end position="259"/>
    </location>
</feature>
<evidence type="ECO:0000313" key="17">
    <source>
        <dbReference type="Proteomes" id="UP000199039"/>
    </source>
</evidence>
<keyword evidence="13" id="KW-0732">Signal</keyword>
<dbReference type="Pfam" id="PF02203">
    <property type="entry name" value="TarH"/>
    <property type="match status" value="1"/>
</dbReference>
<evidence type="ECO:0000256" key="3">
    <source>
        <dbReference type="ARBA" id="ARBA00022481"/>
    </source>
</evidence>
<reference evidence="16 17" key="1">
    <citation type="submission" date="2016-09" db="EMBL/GenBank/DDBJ databases">
        <authorList>
            <person name="Capua I."/>
            <person name="De Benedictis P."/>
            <person name="Joannis T."/>
            <person name="Lombin L.H."/>
            <person name="Cattoli G."/>
        </authorList>
    </citation>
    <scope>NUCLEOTIDE SEQUENCE [LARGE SCALE GENOMIC DNA]</scope>
    <source>
        <strain evidence="16 17">ISLP-3</strain>
    </source>
</reference>
<feature type="transmembrane region" description="Helical" evidence="12">
    <location>
        <begin position="186"/>
        <end position="206"/>
    </location>
</feature>
<evidence type="ECO:0000256" key="6">
    <source>
        <dbReference type="ARBA" id="ARBA00022692"/>
    </source>
</evidence>
<dbReference type="PRINTS" id="PR00260">
    <property type="entry name" value="CHEMTRNSDUCR"/>
</dbReference>
<dbReference type="EMBL" id="FMYH01000001">
    <property type="protein sequence ID" value="SDB90438.1"/>
    <property type="molecule type" value="Genomic_DNA"/>
</dbReference>
<dbReference type="STRING" id="1814289.SAMN05216410_0825"/>
<dbReference type="PANTHER" id="PTHR32089">
    <property type="entry name" value="METHYL-ACCEPTING CHEMOTAXIS PROTEIN MCPB"/>
    <property type="match status" value="1"/>
</dbReference>
<dbReference type="InterPro" id="IPR004090">
    <property type="entry name" value="Chemotax_Me-accpt_rcpt"/>
</dbReference>
<keyword evidence="17" id="KW-1185">Reference proteome</keyword>
<dbReference type="GO" id="GO:0004888">
    <property type="term" value="F:transmembrane signaling receptor activity"/>
    <property type="evidence" value="ECO:0007669"/>
    <property type="project" value="InterPro"/>
</dbReference>
<keyword evidence="5" id="KW-0997">Cell inner membrane</keyword>
<dbReference type="GO" id="GO:0006935">
    <property type="term" value="P:chemotaxis"/>
    <property type="evidence" value="ECO:0007669"/>
    <property type="project" value="UniProtKB-KW"/>
</dbReference>
<feature type="domain" description="Methyl-accepting transducer" evidence="14">
    <location>
        <begin position="264"/>
        <end position="507"/>
    </location>
</feature>
<dbReference type="InterPro" id="IPR003122">
    <property type="entry name" value="Tar_rcpt_lig-bd"/>
</dbReference>
<evidence type="ECO:0000256" key="10">
    <source>
        <dbReference type="ARBA" id="ARBA00029447"/>
    </source>
</evidence>
<dbReference type="Pfam" id="PF00672">
    <property type="entry name" value="HAMP"/>
    <property type="match status" value="1"/>
</dbReference>
<keyword evidence="4" id="KW-0145">Chemotaxis</keyword>
<gene>
    <name evidence="16" type="ORF">SAMN05216410_0825</name>
</gene>
<keyword evidence="8 12" id="KW-0472">Membrane</keyword>
<evidence type="ECO:0000313" key="16">
    <source>
        <dbReference type="EMBL" id="SDB90438.1"/>
    </source>
</evidence>
<dbReference type="SMART" id="SM00304">
    <property type="entry name" value="HAMP"/>
    <property type="match status" value="1"/>
</dbReference>
<dbReference type="PROSITE" id="PS50885">
    <property type="entry name" value="HAMP"/>
    <property type="match status" value="1"/>
</dbReference>
<comment type="similarity">
    <text evidence="10">Belongs to the methyl-accepting chemotaxis (MCP) protein family.</text>
</comment>
<dbReference type="GO" id="GO:0007165">
    <property type="term" value="P:signal transduction"/>
    <property type="evidence" value="ECO:0007669"/>
    <property type="project" value="UniProtKB-KW"/>
</dbReference>
<evidence type="ECO:0000256" key="13">
    <source>
        <dbReference type="SAM" id="SignalP"/>
    </source>
</evidence>
<evidence type="ECO:0000256" key="7">
    <source>
        <dbReference type="ARBA" id="ARBA00022989"/>
    </source>
</evidence>